<evidence type="ECO:0000256" key="1">
    <source>
        <dbReference type="ARBA" id="ARBA00004141"/>
    </source>
</evidence>
<dbReference type="PROSITE" id="PS50920">
    <property type="entry name" value="SOLCAR"/>
    <property type="match status" value="3"/>
</dbReference>
<dbReference type="GO" id="GO:0055085">
    <property type="term" value="P:transmembrane transport"/>
    <property type="evidence" value="ECO:0007669"/>
    <property type="project" value="InterPro"/>
</dbReference>
<dbReference type="OrthoDB" id="2019556at2759"/>
<reference evidence="11 12" key="1">
    <citation type="journal article" date="2009" name="Science">
        <title>Green evolution and dynamic adaptations revealed by genomes of the marine picoeukaryotes Micromonas.</title>
        <authorList>
            <person name="Worden A.Z."/>
            <person name="Lee J.H."/>
            <person name="Mock T."/>
            <person name="Rouze P."/>
            <person name="Simmons M.P."/>
            <person name="Aerts A.L."/>
            <person name="Allen A.E."/>
            <person name="Cuvelier M.L."/>
            <person name="Derelle E."/>
            <person name="Everett M.V."/>
            <person name="Foulon E."/>
            <person name="Grimwood J."/>
            <person name="Gundlach H."/>
            <person name="Henrissat B."/>
            <person name="Napoli C."/>
            <person name="McDonald S.M."/>
            <person name="Parker M.S."/>
            <person name="Rombauts S."/>
            <person name="Salamov A."/>
            <person name="Von Dassow P."/>
            <person name="Badger J.H."/>
            <person name="Coutinho P.M."/>
            <person name="Demir E."/>
            <person name="Dubchak I."/>
            <person name="Gentemann C."/>
            <person name="Eikrem W."/>
            <person name="Gready J.E."/>
            <person name="John U."/>
            <person name="Lanier W."/>
            <person name="Lindquist E.A."/>
            <person name="Lucas S."/>
            <person name="Mayer K.F."/>
            <person name="Moreau H."/>
            <person name="Not F."/>
            <person name="Otillar R."/>
            <person name="Panaud O."/>
            <person name="Pangilinan J."/>
            <person name="Paulsen I."/>
            <person name="Piegu B."/>
            <person name="Poliakov A."/>
            <person name="Robbens S."/>
            <person name="Schmutz J."/>
            <person name="Toulza E."/>
            <person name="Wyss T."/>
            <person name="Zelensky A."/>
            <person name="Zhou K."/>
            <person name="Armbrust E.V."/>
            <person name="Bhattacharya D."/>
            <person name="Goodenough U.W."/>
            <person name="Van de Peer Y."/>
            <person name="Grigoriev I.V."/>
        </authorList>
    </citation>
    <scope>NUCLEOTIDE SEQUENCE [LARGE SCALE GENOMIC DNA]</scope>
    <source>
        <strain evidence="11 12">CCMP1545</strain>
    </source>
</reference>
<dbReference type="RefSeq" id="XP_003059691.1">
    <property type="nucleotide sequence ID" value="XM_003059645.1"/>
</dbReference>
<dbReference type="Pfam" id="PF00153">
    <property type="entry name" value="Mito_carr"/>
    <property type="match status" value="3"/>
</dbReference>
<keyword evidence="6 10" id="KW-1133">Transmembrane helix</keyword>
<dbReference type="AlphaFoldDB" id="C1MWU5"/>
<dbReference type="OMA" id="KRATNKH"/>
<dbReference type="eggNOG" id="KOG0769">
    <property type="taxonomic scope" value="Eukaryota"/>
</dbReference>
<dbReference type="InterPro" id="IPR023395">
    <property type="entry name" value="MCP_dom_sf"/>
</dbReference>
<evidence type="ECO:0000256" key="2">
    <source>
        <dbReference type="ARBA" id="ARBA00006375"/>
    </source>
</evidence>
<evidence type="ECO:0000256" key="8">
    <source>
        <dbReference type="PROSITE-ProRule" id="PRU00282"/>
    </source>
</evidence>
<sequence length="347" mass="37721">MASSVPVDDAASATVDAMAGATGALLALLTTYPLMTLNARQHTDRRYVNDNPVTRSNAVTEMRALVREEGGVGALYRGIKPAIVGTVASQSVYNFFYSALRTFYIKKKRQNPGALSSLAIASCAGSINVVMTIPIWTIVTKMQTTRTAKELEERQKERSSGERAWALLRSAEIGFRATARGIYADAGVRGFWQGVVPALVMVSNPALQYAFYESAADRFKAIRARARRRRGASNANASRPIALTAAEVFVAGALAKIAATLLTYPVLLVKSRLQASSKSDDSAMRYDGTIDALRRIVREEGYGAFYRGMGTKMTQTVFASALMFAAKEEIVKATRIAHAKMLRAKLR</sequence>
<dbReference type="GeneID" id="9685144"/>
<keyword evidence="5" id="KW-0677">Repeat</keyword>
<dbReference type="Proteomes" id="UP000001876">
    <property type="component" value="Unassembled WGS sequence"/>
</dbReference>
<dbReference type="KEGG" id="mpp:MICPUCDRAFT_18223"/>
<dbReference type="GO" id="GO:0006862">
    <property type="term" value="P:nucleotide transport"/>
    <property type="evidence" value="ECO:0007669"/>
    <property type="project" value="InterPro"/>
</dbReference>
<comment type="subcellular location">
    <subcellularLocation>
        <location evidence="1">Membrane</location>
        <topology evidence="1">Multi-pass membrane protein</topology>
    </subcellularLocation>
</comment>
<evidence type="ECO:0000256" key="7">
    <source>
        <dbReference type="ARBA" id="ARBA00023136"/>
    </source>
</evidence>
<dbReference type="InterPro" id="IPR044712">
    <property type="entry name" value="SLC25A32-like"/>
</dbReference>
<proteinExistence type="inferred from homology"/>
<keyword evidence="7 8" id="KW-0472">Membrane</keyword>
<evidence type="ECO:0000256" key="9">
    <source>
        <dbReference type="RuleBase" id="RU000488"/>
    </source>
</evidence>
<dbReference type="GO" id="GO:0016020">
    <property type="term" value="C:membrane"/>
    <property type="evidence" value="ECO:0007669"/>
    <property type="project" value="UniProtKB-SubCell"/>
</dbReference>
<feature type="transmembrane region" description="Helical" evidence="10">
    <location>
        <begin position="17"/>
        <end position="37"/>
    </location>
</feature>
<organism evidence="12">
    <name type="scientific">Micromonas pusilla (strain CCMP1545)</name>
    <name type="common">Picoplanktonic green alga</name>
    <dbReference type="NCBI Taxonomy" id="564608"/>
    <lineage>
        <taxon>Eukaryota</taxon>
        <taxon>Viridiplantae</taxon>
        <taxon>Chlorophyta</taxon>
        <taxon>Mamiellophyceae</taxon>
        <taxon>Mamiellales</taxon>
        <taxon>Mamiellaceae</taxon>
        <taxon>Micromonas</taxon>
    </lineage>
</organism>
<dbReference type="EMBL" id="GG663741">
    <property type="protein sequence ID" value="EEH55643.1"/>
    <property type="molecule type" value="Genomic_DNA"/>
</dbReference>
<evidence type="ECO:0000313" key="11">
    <source>
        <dbReference type="EMBL" id="EEH55643.1"/>
    </source>
</evidence>
<evidence type="ECO:0000256" key="10">
    <source>
        <dbReference type="SAM" id="Phobius"/>
    </source>
</evidence>
<comment type="similarity">
    <text evidence="2 9">Belongs to the mitochondrial carrier (TC 2.A.29) family.</text>
</comment>
<feature type="transmembrane region" description="Helical" evidence="10">
    <location>
        <begin position="114"/>
        <end position="139"/>
    </location>
</feature>
<dbReference type="STRING" id="564608.C1MWU5"/>
<keyword evidence="4 8" id="KW-0812">Transmembrane</keyword>
<evidence type="ECO:0000256" key="6">
    <source>
        <dbReference type="ARBA" id="ARBA00022989"/>
    </source>
</evidence>
<dbReference type="Gene3D" id="1.50.40.10">
    <property type="entry name" value="Mitochondrial carrier domain"/>
    <property type="match status" value="2"/>
</dbReference>
<dbReference type="PANTHER" id="PTHR45683">
    <property type="entry name" value="MITOCHONDRIAL NICOTINAMIDE ADENINE DINUCLEOTIDE TRANSPORTER 1-RELATED-RELATED"/>
    <property type="match status" value="1"/>
</dbReference>
<dbReference type="InterPro" id="IPR018108">
    <property type="entry name" value="MCP_transmembrane"/>
</dbReference>
<keyword evidence="12" id="KW-1185">Reference proteome</keyword>
<feature type="repeat" description="Solcar" evidence="8">
    <location>
        <begin position="11"/>
        <end position="103"/>
    </location>
</feature>
<evidence type="ECO:0000256" key="4">
    <source>
        <dbReference type="ARBA" id="ARBA00022692"/>
    </source>
</evidence>
<dbReference type="SUPFAM" id="SSF103506">
    <property type="entry name" value="Mitochondrial carrier"/>
    <property type="match status" value="1"/>
</dbReference>
<evidence type="ECO:0000313" key="12">
    <source>
        <dbReference type="Proteomes" id="UP000001876"/>
    </source>
</evidence>
<protein>
    <submittedName>
        <fullName evidence="11">Mitochondrial carrier family</fullName>
    </submittedName>
</protein>
<feature type="repeat" description="Solcar" evidence="8">
    <location>
        <begin position="112"/>
        <end position="218"/>
    </location>
</feature>
<accession>C1MWU5</accession>
<evidence type="ECO:0000256" key="3">
    <source>
        <dbReference type="ARBA" id="ARBA00022448"/>
    </source>
</evidence>
<name>C1MWU5_MICPC</name>
<evidence type="ECO:0000256" key="5">
    <source>
        <dbReference type="ARBA" id="ARBA00022737"/>
    </source>
</evidence>
<keyword evidence="3 9" id="KW-0813">Transport</keyword>
<gene>
    <name evidence="11" type="ORF">MICPUCDRAFT_18223</name>
</gene>
<feature type="repeat" description="Solcar" evidence="8">
    <location>
        <begin position="243"/>
        <end position="333"/>
    </location>
</feature>